<accession>A0A501Q2Y3</accession>
<evidence type="ECO:0000313" key="2">
    <source>
        <dbReference type="EMBL" id="TPD67239.1"/>
    </source>
</evidence>
<keyword evidence="1" id="KW-1133">Transmembrane helix</keyword>
<organism evidence="2 3">
    <name type="scientific">Flavobacterium microcysteis</name>
    <dbReference type="NCBI Taxonomy" id="2596891"/>
    <lineage>
        <taxon>Bacteria</taxon>
        <taxon>Pseudomonadati</taxon>
        <taxon>Bacteroidota</taxon>
        <taxon>Flavobacteriia</taxon>
        <taxon>Flavobacteriales</taxon>
        <taxon>Flavobacteriaceae</taxon>
        <taxon>Flavobacterium</taxon>
    </lineage>
</organism>
<dbReference type="Proteomes" id="UP000319175">
    <property type="component" value="Unassembled WGS sequence"/>
</dbReference>
<evidence type="ECO:0000256" key="1">
    <source>
        <dbReference type="SAM" id="Phobius"/>
    </source>
</evidence>
<reference evidence="2 3" key="2">
    <citation type="submission" date="2019-06" db="EMBL/GenBank/DDBJ databases">
        <authorList>
            <person name="Seo Y."/>
        </authorList>
    </citation>
    <scope>NUCLEOTIDE SEQUENCE [LARGE SCALE GENOMIC DNA]</scope>
    <source>
        <strain evidence="2 3">MaA-Y11</strain>
    </source>
</reference>
<feature type="transmembrane region" description="Helical" evidence="1">
    <location>
        <begin position="229"/>
        <end position="252"/>
    </location>
</feature>
<dbReference type="EMBL" id="VFJE01000055">
    <property type="protein sequence ID" value="TPD67239.1"/>
    <property type="molecule type" value="Genomic_DNA"/>
</dbReference>
<keyword evidence="1" id="KW-0812">Transmembrane</keyword>
<gene>
    <name evidence="2" type="ORF">FJA49_13260</name>
</gene>
<feature type="transmembrane region" description="Helical" evidence="1">
    <location>
        <begin position="86"/>
        <end position="103"/>
    </location>
</feature>
<dbReference type="AlphaFoldDB" id="A0A501Q2Y3"/>
<name>A0A501Q2Y3_9FLAO</name>
<feature type="transmembrane region" description="Helical" evidence="1">
    <location>
        <begin position="258"/>
        <end position="279"/>
    </location>
</feature>
<dbReference type="Pfam" id="PF12412">
    <property type="entry name" value="DUF3667"/>
    <property type="match status" value="1"/>
</dbReference>
<sequence>MGHQKIRENKTCLNCNYVVENKFCPNCGQENTETRQSFHYLFTHFVEDLTHYDGSFWKTIKGLLFKPGHLTKTYLEGKRKKFVPPVKLYIFISFVTFLLPSLLPETSLLEFKEGKTEKTVTQEKNPEKEKKKEFSGIEVRDGIKIKSLKELDSLQNVLPEDEKFSYLEYGAYEKVFKVKKEETGKELLKKAFESAVHTLPKVLFLYMPVFAFFLWLMHDKKKWYYFDSGVFTLHYFSFLLLVIAIGMIFNWLMNLLPLLGIFSTFYDIVALFYVFFYFFRAHSNFFGEDKAISRLKGFVLFFINMFLISIFSVALFAYSLWCVK</sequence>
<keyword evidence="1" id="KW-0472">Membrane</keyword>
<dbReference type="OrthoDB" id="675873at2"/>
<feature type="transmembrane region" description="Helical" evidence="1">
    <location>
        <begin position="299"/>
        <end position="321"/>
    </location>
</feature>
<reference evidence="2 3" key="1">
    <citation type="submission" date="2019-06" db="EMBL/GenBank/DDBJ databases">
        <title>Flavobacterium sp. MaA-Y11 from geoumgang.</title>
        <authorList>
            <person name="Jeong S."/>
        </authorList>
    </citation>
    <scope>NUCLEOTIDE SEQUENCE [LARGE SCALE GENOMIC DNA]</scope>
    <source>
        <strain evidence="2 3">MaA-Y11</strain>
    </source>
</reference>
<protein>
    <submittedName>
        <fullName evidence="2">DUF3667 domain-containing protein</fullName>
    </submittedName>
</protein>
<feature type="transmembrane region" description="Helical" evidence="1">
    <location>
        <begin position="198"/>
        <end position="217"/>
    </location>
</feature>
<comment type="caution">
    <text evidence="2">The sequence shown here is derived from an EMBL/GenBank/DDBJ whole genome shotgun (WGS) entry which is preliminary data.</text>
</comment>
<evidence type="ECO:0000313" key="3">
    <source>
        <dbReference type="Proteomes" id="UP000319175"/>
    </source>
</evidence>
<dbReference type="SUPFAM" id="SSF63393">
    <property type="entry name" value="RNA polymerase subunits"/>
    <property type="match status" value="1"/>
</dbReference>
<dbReference type="InterPro" id="IPR022134">
    <property type="entry name" value="DUF3667"/>
</dbReference>
<proteinExistence type="predicted"/>
<dbReference type="RefSeq" id="WP_140001397.1">
    <property type="nucleotide sequence ID" value="NZ_VFJE01000055.1"/>
</dbReference>
<dbReference type="InterPro" id="IPR029040">
    <property type="entry name" value="RPABC4/Spt4"/>
</dbReference>
<keyword evidence="3" id="KW-1185">Reference proteome</keyword>